<evidence type="ECO:0000313" key="3">
    <source>
        <dbReference type="EMBL" id="CAB4192772.1"/>
    </source>
</evidence>
<sequence length="158" mass="18831">MRWYNDLPFELVVPIDMPKSSLAPWKRSLQLIARAKGEFNIKVKTVRIHHHDPERTRYGHYHPMGYTYSDDAEMVLCAKDIDTALHEMAHIWSNENHTQKWASKYIRLAQEYMNAKELDAAIRHSAENYKCVKERAKRMGIIRMKRRKARQHYCAGRY</sequence>
<accession>A0A6J5RAJ2</accession>
<evidence type="ECO:0000313" key="1">
    <source>
        <dbReference type="EMBL" id="CAB4175133.1"/>
    </source>
</evidence>
<evidence type="ECO:0000313" key="2">
    <source>
        <dbReference type="EMBL" id="CAB4184990.1"/>
    </source>
</evidence>
<reference evidence="3" key="1">
    <citation type="submission" date="2020-05" db="EMBL/GenBank/DDBJ databases">
        <authorList>
            <person name="Chiriac C."/>
            <person name="Salcher M."/>
            <person name="Ghai R."/>
            <person name="Kavagutti S V."/>
        </authorList>
    </citation>
    <scope>NUCLEOTIDE SEQUENCE</scope>
</reference>
<proteinExistence type="predicted"/>
<dbReference type="EMBL" id="LR796919">
    <property type="protein sequence ID" value="CAB4175133.1"/>
    <property type="molecule type" value="Genomic_DNA"/>
</dbReference>
<protein>
    <submittedName>
        <fullName evidence="3">Uncharacterized protein</fullName>
    </submittedName>
</protein>
<dbReference type="EMBL" id="LR797071">
    <property type="protein sequence ID" value="CAB4184990.1"/>
    <property type="molecule type" value="Genomic_DNA"/>
</dbReference>
<dbReference type="EMBL" id="LR798428">
    <property type="protein sequence ID" value="CAB5231487.1"/>
    <property type="molecule type" value="Genomic_DNA"/>
</dbReference>
<organism evidence="3">
    <name type="scientific">uncultured Caudovirales phage</name>
    <dbReference type="NCBI Taxonomy" id="2100421"/>
    <lineage>
        <taxon>Viruses</taxon>
        <taxon>Duplodnaviria</taxon>
        <taxon>Heunggongvirae</taxon>
        <taxon>Uroviricota</taxon>
        <taxon>Caudoviricetes</taxon>
        <taxon>Peduoviridae</taxon>
        <taxon>Maltschvirus</taxon>
        <taxon>Maltschvirus maltsch</taxon>
    </lineage>
</organism>
<name>A0A6J5RAJ2_9CAUD</name>
<gene>
    <name evidence="2" type="ORF">UFOVP1131_104</name>
    <name evidence="3" type="ORF">UFOVP1245_82</name>
    <name evidence="4" type="ORF">UFOVP1582_96</name>
    <name evidence="1" type="ORF">UFOVP966_118</name>
</gene>
<dbReference type="EMBL" id="LR797185">
    <property type="protein sequence ID" value="CAB4192772.1"/>
    <property type="molecule type" value="Genomic_DNA"/>
</dbReference>
<evidence type="ECO:0000313" key="4">
    <source>
        <dbReference type="EMBL" id="CAB5231487.1"/>
    </source>
</evidence>